<gene>
    <name evidence="4" type="ORF">SG34_004995</name>
</gene>
<dbReference type="SUPFAM" id="SSF52151">
    <property type="entry name" value="FabD/lysophospholipase-like"/>
    <property type="match status" value="1"/>
</dbReference>
<evidence type="ECO:0000313" key="4">
    <source>
        <dbReference type="EMBL" id="WDE06284.1"/>
    </source>
</evidence>
<feature type="short sequence motif" description="GXSXG" evidence="2">
    <location>
        <begin position="45"/>
        <end position="49"/>
    </location>
</feature>
<dbReference type="KEGG" id="tvd:SG34_004995"/>
<reference evidence="4 5" key="2">
    <citation type="journal article" date="2022" name="Mar. Drugs">
        <title>Bioassay-Guided Fractionation Leads to the Detection of Cholic Acid Generated by the Rare Thalassomonas sp.</title>
        <authorList>
            <person name="Pheiffer F."/>
            <person name="Schneider Y.K."/>
            <person name="Hansen E.H."/>
            <person name="Andersen J.H."/>
            <person name="Isaksson J."/>
            <person name="Busche T."/>
            <person name="R C."/>
            <person name="Kalinowski J."/>
            <person name="Zyl L.V."/>
            <person name="Trindade M."/>
        </authorList>
    </citation>
    <scope>NUCLEOTIDE SEQUENCE [LARGE SCALE GENOMIC DNA]</scope>
    <source>
        <strain evidence="4 5">XOM25</strain>
    </source>
</reference>
<dbReference type="InterPro" id="IPR002641">
    <property type="entry name" value="PNPLA_dom"/>
</dbReference>
<keyword evidence="2" id="KW-0442">Lipid degradation</keyword>
<keyword evidence="5" id="KW-1185">Reference proteome</keyword>
<dbReference type="NCBIfam" id="NF041079">
    <property type="entry name" value="CBASS_lipase"/>
    <property type="match status" value="1"/>
</dbReference>
<feature type="active site" description="Nucleophile" evidence="2">
    <location>
        <position position="47"/>
    </location>
</feature>
<dbReference type="PANTHER" id="PTHR24138:SF12">
    <property type="entry name" value="PATATIN FAMILY PROTEIN"/>
    <property type="match status" value="1"/>
</dbReference>
<dbReference type="GO" id="GO:0016042">
    <property type="term" value="P:lipid catabolic process"/>
    <property type="evidence" value="ECO:0007669"/>
    <property type="project" value="UniProtKB-UniRule"/>
</dbReference>
<dbReference type="RefSeq" id="WP_053046684.1">
    <property type="nucleotide sequence ID" value="NZ_CP059733.1"/>
</dbReference>
<keyword evidence="2" id="KW-0378">Hydrolase</keyword>
<feature type="short sequence motif" description="DGA/G" evidence="2">
    <location>
        <begin position="174"/>
        <end position="176"/>
    </location>
</feature>
<sequence length="305" mass="33233">MTAKAYRVLALSGGGYRGLYTATVLAGLEEHTGRQLYDCCDLLCGTSIGGIIAIGLAAGLKSKDMAKAFVTHGGKIFNKGAMRSANVWTAKYNARGLERTLELMFGKALVFSELSKIGKPFFLTAVNLNTGATELISNTDRDYEQWTVMDAARATSAAPVYFPLKEVNGVLYADGGVGCNVPDMAAFSFSSRKFQKEPERIHMLSVGTGYADAAEVQYTQLKADSGYARWGTKLVDIVGDAQRNLIIEQCENMTARGRYLRLDCALPRKLALDETSIEATKMLIKAGNNSVNQHMQTPFIQSFFI</sequence>
<dbReference type="InterPro" id="IPR016035">
    <property type="entry name" value="Acyl_Trfase/lysoPLipase"/>
</dbReference>
<dbReference type="Gene3D" id="3.40.1090.10">
    <property type="entry name" value="Cytosolic phospholipase A2 catalytic domain"/>
    <property type="match status" value="1"/>
</dbReference>
<dbReference type="PANTHER" id="PTHR24138">
    <property type="entry name" value="INTRACELLLAR PHOSPHOLIPASE A FAMILY"/>
    <property type="match status" value="1"/>
</dbReference>
<accession>A0AAF0CB02</accession>
<name>A0AAF0CB02_9GAMM</name>
<feature type="short sequence motif" description="GXGXXG" evidence="2">
    <location>
        <begin position="13"/>
        <end position="18"/>
    </location>
</feature>
<organism evidence="4 5">
    <name type="scientific">Thalassomonas viridans</name>
    <dbReference type="NCBI Taxonomy" id="137584"/>
    <lineage>
        <taxon>Bacteria</taxon>
        <taxon>Pseudomonadati</taxon>
        <taxon>Pseudomonadota</taxon>
        <taxon>Gammaproteobacteria</taxon>
        <taxon>Alteromonadales</taxon>
        <taxon>Colwelliaceae</taxon>
        <taxon>Thalassomonas</taxon>
    </lineage>
</organism>
<evidence type="ECO:0000259" key="3">
    <source>
        <dbReference type="PROSITE" id="PS51635"/>
    </source>
</evidence>
<dbReference type="PROSITE" id="PS51635">
    <property type="entry name" value="PNPLA"/>
    <property type="match status" value="1"/>
</dbReference>
<evidence type="ECO:0000256" key="2">
    <source>
        <dbReference type="PROSITE-ProRule" id="PRU01161"/>
    </source>
</evidence>
<dbReference type="GO" id="GO:0016787">
    <property type="term" value="F:hydrolase activity"/>
    <property type="evidence" value="ECO:0007669"/>
    <property type="project" value="UniProtKB-UniRule"/>
</dbReference>
<protein>
    <submittedName>
        <fullName evidence="4">Patatin-like phospholipase family protein</fullName>
    </submittedName>
</protein>
<dbReference type="EMBL" id="CP059733">
    <property type="protein sequence ID" value="WDE06284.1"/>
    <property type="molecule type" value="Genomic_DNA"/>
</dbReference>
<dbReference type="Pfam" id="PF01734">
    <property type="entry name" value="Patatin"/>
    <property type="match status" value="1"/>
</dbReference>
<feature type="active site" description="Proton acceptor" evidence="2">
    <location>
        <position position="174"/>
    </location>
</feature>
<reference evidence="4 5" key="1">
    <citation type="journal article" date="2015" name="Genome Announc.">
        <title>Draft Genome Sequences of Marine Isolates of Thalassomonas viridans and Thalassomonas actiniarum.</title>
        <authorList>
            <person name="Olonade I."/>
            <person name="van Zyl L.J."/>
            <person name="Trindade M."/>
        </authorList>
    </citation>
    <scope>NUCLEOTIDE SEQUENCE [LARGE SCALE GENOMIC DNA]</scope>
    <source>
        <strain evidence="4 5">XOM25</strain>
    </source>
</reference>
<proteinExistence type="predicted"/>
<keyword evidence="1 2" id="KW-0443">Lipid metabolism</keyword>
<dbReference type="CDD" id="cd07199">
    <property type="entry name" value="Pat17_PNPLA8_PNPLA9_like"/>
    <property type="match status" value="1"/>
</dbReference>
<dbReference type="InterPro" id="IPR047156">
    <property type="entry name" value="Teg/CotR/CapV-like"/>
</dbReference>
<dbReference type="Proteomes" id="UP000032352">
    <property type="component" value="Chromosome"/>
</dbReference>
<evidence type="ECO:0000256" key="1">
    <source>
        <dbReference type="ARBA" id="ARBA00023098"/>
    </source>
</evidence>
<dbReference type="AlphaFoldDB" id="A0AAF0CB02"/>
<evidence type="ECO:0000313" key="5">
    <source>
        <dbReference type="Proteomes" id="UP000032352"/>
    </source>
</evidence>
<feature type="domain" description="PNPLA" evidence="3">
    <location>
        <begin position="9"/>
        <end position="187"/>
    </location>
</feature>